<sequence length="204" mass="23560">MNRSWNRNSSSSSGFVYFAKESQKECGDSENFLSFQESPQKSYNHISPNYGTPMSHSSPRNFNKRNNYRYSGRNRGNRSYVSPNVNFKSWNNYNSPKPHHQKKISFNKIPMMSADGQRDMSMFYDHTCTWNPWADLEKHFKEEEPVKEEKMIESPSVPIVSEPESKTIIDTKKENESSSSDDSSDSDEDTSSSDSDKKEENDTS</sequence>
<feature type="compositionally biased region" description="Low complexity" evidence="1">
    <location>
        <begin position="153"/>
        <end position="162"/>
    </location>
</feature>
<reference evidence="4" key="1">
    <citation type="submission" date="2025-04" db="UniProtKB">
        <authorList>
            <consortium name="RefSeq"/>
        </authorList>
    </citation>
    <scope>IDENTIFICATION</scope>
    <source>
        <tissue evidence="4">Whole insect</tissue>
    </source>
</reference>
<reference evidence="2" key="2">
    <citation type="submission" date="2025-05" db="UniProtKB">
        <authorList>
            <consortium name="EnsemblMetazoa"/>
        </authorList>
    </citation>
    <scope>IDENTIFICATION</scope>
</reference>
<feature type="region of interest" description="Disordered" evidence="1">
    <location>
        <begin position="43"/>
        <end position="63"/>
    </location>
</feature>
<dbReference type="OrthoDB" id="6738542at2759"/>
<feature type="compositionally biased region" description="Polar residues" evidence="1">
    <location>
        <begin position="43"/>
        <end position="61"/>
    </location>
</feature>
<dbReference type="InParanoid" id="A0A6P7EZ85"/>
<protein>
    <submittedName>
        <fullName evidence="4">Uncharacterized protein LOC114324636</fullName>
    </submittedName>
</protein>
<evidence type="ECO:0000313" key="4">
    <source>
        <dbReference type="RefSeq" id="XP_028128306.1"/>
    </source>
</evidence>
<gene>
    <name evidence="4" type="primary">LOC114324636</name>
</gene>
<feature type="compositionally biased region" description="Basic and acidic residues" evidence="1">
    <location>
        <begin position="194"/>
        <end position="204"/>
    </location>
</feature>
<evidence type="ECO:0000256" key="1">
    <source>
        <dbReference type="SAM" id="MobiDB-lite"/>
    </source>
</evidence>
<evidence type="ECO:0000313" key="2">
    <source>
        <dbReference type="EnsemblMetazoa" id="XP_028128306.1"/>
    </source>
</evidence>
<organism evidence="4">
    <name type="scientific">Diabrotica virgifera virgifera</name>
    <name type="common">western corn rootworm</name>
    <dbReference type="NCBI Taxonomy" id="50390"/>
    <lineage>
        <taxon>Eukaryota</taxon>
        <taxon>Metazoa</taxon>
        <taxon>Ecdysozoa</taxon>
        <taxon>Arthropoda</taxon>
        <taxon>Hexapoda</taxon>
        <taxon>Insecta</taxon>
        <taxon>Pterygota</taxon>
        <taxon>Neoptera</taxon>
        <taxon>Endopterygota</taxon>
        <taxon>Coleoptera</taxon>
        <taxon>Polyphaga</taxon>
        <taxon>Cucujiformia</taxon>
        <taxon>Chrysomeloidea</taxon>
        <taxon>Chrysomelidae</taxon>
        <taxon>Galerucinae</taxon>
        <taxon>Diabroticina</taxon>
        <taxon>Diabroticites</taxon>
        <taxon>Diabrotica</taxon>
    </lineage>
</organism>
<dbReference type="GeneID" id="114324636"/>
<keyword evidence="3" id="KW-1185">Reference proteome</keyword>
<name>A0A6P7EZ85_DIAVI</name>
<dbReference type="KEGG" id="dvv:114324636"/>
<feature type="compositionally biased region" description="Basic and acidic residues" evidence="1">
    <location>
        <begin position="163"/>
        <end position="176"/>
    </location>
</feature>
<dbReference type="EnsemblMetazoa" id="XM_028272505.2">
    <property type="protein sequence ID" value="XP_028128306.1"/>
    <property type="gene ID" value="LOC114324636"/>
</dbReference>
<dbReference type="RefSeq" id="XP_028128306.1">
    <property type="nucleotide sequence ID" value="XM_028272505.1"/>
</dbReference>
<evidence type="ECO:0000313" key="3">
    <source>
        <dbReference type="Proteomes" id="UP001652700"/>
    </source>
</evidence>
<accession>A0A6P7EZ85</accession>
<dbReference type="Proteomes" id="UP001652700">
    <property type="component" value="Unplaced"/>
</dbReference>
<dbReference type="AlphaFoldDB" id="A0A6P7EZ85"/>
<feature type="compositionally biased region" description="Acidic residues" evidence="1">
    <location>
        <begin position="182"/>
        <end position="191"/>
    </location>
</feature>
<feature type="region of interest" description="Disordered" evidence="1">
    <location>
        <begin position="144"/>
        <end position="204"/>
    </location>
</feature>
<proteinExistence type="predicted"/>